<organism evidence="1 2">
    <name type="scientific">Pseudochryseolinea flava</name>
    <dbReference type="NCBI Taxonomy" id="2059302"/>
    <lineage>
        <taxon>Bacteria</taxon>
        <taxon>Pseudomonadati</taxon>
        <taxon>Bacteroidota</taxon>
        <taxon>Cytophagia</taxon>
        <taxon>Cytophagales</taxon>
        <taxon>Fulvivirgaceae</taxon>
        <taxon>Pseudochryseolinea</taxon>
    </lineage>
</organism>
<dbReference type="PROSITE" id="PS51257">
    <property type="entry name" value="PROKAR_LIPOPROTEIN"/>
    <property type="match status" value="1"/>
</dbReference>
<dbReference type="AlphaFoldDB" id="A0A364Y2K7"/>
<dbReference type="RefSeq" id="WP_112747068.1">
    <property type="nucleotide sequence ID" value="NZ_QMFY01000005.1"/>
</dbReference>
<reference evidence="1 2" key="1">
    <citation type="submission" date="2018-06" db="EMBL/GenBank/DDBJ databases">
        <title>Chryseolinea flavus sp. nov., a member of the phylum Bacteroidetes isolated from soil.</title>
        <authorList>
            <person name="Li Y."/>
            <person name="Wang J."/>
        </authorList>
    </citation>
    <scope>NUCLEOTIDE SEQUENCE [LARGE SCALE GENOMIC DNA]</scope>
    <source>
        <strain evidence="1 2">SDU1-6</strain>
    </source>
</reference>
<protein>
    <recommendedName>
        <fullName evidence="3">PsbP C-terminal domain-containing protein</fullName>
    </recommendedName>
</protein>
<evidence type="ECO:0000313" key="2">
    <source>
        <dbReference type="Proteomes" id="UP000251889"/>
    </source>
</evidence>
<proteinExistence type="predicted"/>
<evidence type="ECO:0008006" key="3">
    <source>
        <dbReference type="Google" id="ProtNLM"/>
    </source>
</evidence>
<sequence length="217" mass="24192">MKGIKRLFIFISITLSACTFSDKPSDFDYGAIENNQYKNKFFDFTLDVPSAWKVQSKAQTQEQAAQAAETTSELLDQPVATEDIANATLLNVRKYDSGALVAFNPNLIVVTENVANAANIKSGQDYLSTVKTLLSKSGHSYNHIDETLTEVKLGSIPFHVLNTTQSSMGIEINQRYYAAVINGFSLTFIISYRTRDQLEELDTVMKTVKFGDQNLQH</sequence>
<dbReference type="Proteomes" id="UP000251889">
    <property type="component" value="Unassembled WGS sequence"/>
</dbReference>
<gene>
    <name evidence="1" type="ORF">DQQ10_11760</name>
</gene>
<name>A0A364Y2K7_9BACT</name>
<dbReference type="OrthoDB" id="9180224at2"/>
<comment type="caution">
    <text evidence="1">The sequence shown here is derived from an EMBL/GenBank/DDBJ whole genome shotgun (WGS) entry which is preliminary data.</text>
</comment>
<accession>A0A364Y2K7</accession>
<keyword evidence="2" id="KW-1185">Reference proteome</keyword>
<evidence type="ECO:0000313" key="1">
    <source>
        <dbReference type="EMBL" id="RAW00912.1"/>
    </source>
</evidence>
<dbReference type="EMBL" id="QMFY01000005">
    <property type="protein sequence ID" value="RAW00912.1"/>
    <property type="molecule type" value="Genomic_DNA"/>
</dbReference>